<keyword evidence="2" id="KW-0560">Oxidoreductase</keyword>
<dbReference type="GO" id="GO:0016491">
    <property type="term" value="F:oxidoreductase activity"/>
    <property type="evidence" value="ECO:0007669"/>
    <property type="project" value="UniProtKB-KW"/>
</dbReference>
<reference evidence="2" key="1">
    <citation type="submission" date="2020-02" db="EMBL/GenBank/DDBJ databases">
        <authorList>
            <person name="Meier V. D."/>
        </authorList>
    </citation>
    <scope>NUCLEOTIDE SEQUENCE</scope>
    <source>
        <strain evidence="2">AVDCRST_MAG77</strain>
    </source>
</reference>
<accession>A0A6J4JSG3</accession>
<dbReference type="SUPFAM" id="SSF51735">
    <property type="entry name" value="NAD(P)-binding Rossmann-fold domains"/>
    <property type="match status" value="1"/>
</dbReference>
<dbReference type="InterPro" id="IPR011032">
    <property type="entry name" value="GroES-like_sf"/>
</dbReference>
<proteinExistence type="predicted"/>
<dbReference type="InterPro" id="IPR020843">
    <property type="entry name" value="ER"/>
</dbReference>
<organism evidence="2">
    <name type="scientific">uncultured Chloroflexota bacterium</name>
    <dbReference type="NCBI Taxonomy" id="166587"/>
    <lineage>
        <taxon>Bacteria</taxon>
        <taxon>Bacillati</taxon>
        <taxon>Chloroflexota</taxon>
        <taxon>environmental samples</taxon>
    </lineage>
</organism>
<dbReference type="EMBL" id="CADCTC010000228">
    <property type="protein sequence ID" value="CAA9286237.1"/>
    <property type="molecule type" value="Genomic_DNA"/>
</dbReference>
<name>A0A6J4JSG3_9CHLR</name>
<protein>
    <submittedName>
        <fullName evidence="2">Bifunctional protein: zinc-containing alcohol dehydrogenase quinone oxidoreductase ( NADPH:quinone reductase) Similar to arginate lyase</fullName>
        <ecNumber evidence="2">1.1.1.-</ecNumber>
    </submittedName>
</protein>
<dbReference type="PANTHER" id="PTHR44013">
    <property type="entry name" value="ZINC-TYPE ALCOHOL DEHYDROGENASE-LIKE PROTEIN C16A3.02C"/>
    <property type="match status" value="1"/>
</dbReference>
<dbReference type="InterPro" id="IPR036291">
    <property type="entry name" value="NAD(P)-bd_dom_sf"/>
</dbReference>
<dbReference type="Pfam" id="PF08240">
    <property type="entry name" value="ADH_N"/>
    <property type="match status" value="1"/>
</dbReference>
<dbReference type="EC" id="1.1.1.-" evidence="2"/>
<evidence type="ECO:0000313" key="2">
    <source>
        <dbReference type="EMBL" id="CAA9286237.1"/>
    </source>
</evidence>
<dbReference type="GO" id="GO:0016829">
    <property type="term" value="F:lyase activity"/>
    <property type="evidence" value="ECO:0007669"/>
    <property type="project" value="UniProtKB-KW"/>
</dbReference>
<dbReference type="Gene3D" id="3.40.50.720">
    <property type="entry name" value="NAD(P)-binding Rossmann-like Domain"/>
    <property type="match status" value="1"/>
</dbReference>
<dbReference type="InterPro" id="IPR052733">
    <property type="entry name" value="Chloroplast_QOR"/>
</dbReference>
<dbReference type="InterPro" id="IPR013154">
    <property type="entry name" value="ADH-like_N"/>
</dbReference>
<sequence>MRAMVATSYGPPEVLQLREWAKPVPKANEVLVRVRTTTVSAGDSRMRSFTVPAFVWLPARLHLGLRRLRNPILGMELAGDVEAVGKDVRRFKAGDRLFASTLQHTFGANAEYKCLPENGALAAMPPNVSYEEAAGLAIGASTALHFLRAADVRPGQRVLVNGASGAVGTFAVQIARHYGAHVTGVCSTGNVDLVKSLGADEVIDYTREDPAASAATRGATFDVVFDAVGKTSLSRWLGTLAPQGRFLNVGLPGDALTRRWYAATTGRHVVGGTASPGREDFDHLAELRAAGRLRTVIDRRYPLEQLVEAHRYVDGGHKRGSVAISVA</sequence>
<dbReference type="CDD" id="cd08267">
    <property type="entry name" value="MDR1"/>
    <property type="match status" value="1"/>
</dbReference>
<dbReference type="SMART" id="SM00829">
    <property type="entry name" value="PKS_ER"/>
    <property type="match status" value="1"/>
</dbReference>
<keyword evidence="2" id="KW-0456">Lyase</keyword>
<dbReference type="SUPFAM" id="SSF50129">
    <property type="entry name" value="GroES-like"/>
    <property type="match status" value="1"/>
</dbReference>
<dbReference type="PANTHER" id="PTHR44013:SF1">
    <property type="entry name" value="ZINC-TYPE ALCOHOL DEHYDROGENASE-LIKE PROTEIN C16A3.02C"/>
    <property type="match status" value="1"/>
</dbReference>
<dbReference type="AlphaFoldDB" id="A0A6J4JSG3"/>
<feature type="domain" description="Enoyl reductase (ER)" evidence="1">
    <location>
        <begin position="10"/>
        <end position="324"/>
    </location>
</feature>
<gene>
    <name evidence="2" type="ORF">AVDCRST_MAG77-4772</name>
</gene>
<dbReference type="Pfam" id="PF13602">
    <property type="entry name" value="ADH_zinc_N_2"/>
    <property type="match status" value="1"/>
</dbReference>
<dbReference type="Gene3D" id="3.90.180.10">
    <property type="entry name" value="Medium-chain alcohol dehydrogenases, catalytic domain"/>
    <property type="match status" value="1"/>
</dbReference>
<evidence type="ECO:0000259" key="1">
    <source>
        <dbReference type="SMART" id="SM00829"/>
    </source>
</evidence>